<reference evidence="6" key="2">
    <citation type="submission" date="2017-06" db="EMBL/GenBank/DDBJ databases">
        <title>The pomegranate genome and the genomics of punicalagin biosynthesis.</title>
        <authorList>
            <person name="Xu C."/>
        </authorList>
    </citation>
    <scope>NUCLEOTIDE SEQUENCE [LARGE SCALE GENOMIC DNA]</scope>
    <source>
        <tissue evidence="6">Fresh leaf</tissue>
    </source>
</reference>
<protein>
    <recommendedName>
        <fullName evidence="5">RING-type domain-containing protein</fullName>
    </recommendedName>
</protein>
<proteinExistence type="predicted"/>
<keyword evidence="3" id="KW-0862">Zinc</keyword>
<dbReference type="Gene3D" id="3.30.40.10">
    <property type="entry name" value="Zinc/RING finger domain, C3HC4 (zinc finger)"/>
    <property type="match status" value="1"/>
</dbReference>
<dbReference type="PROSITE" id="PS50089">
    <property type="entry name" value="ZF_RING_2"/>
    <property type="match status" value="1"/>
</dbReference>
<evidence type="ECO:0000256" key="4">
    <source>
        <dbReference type="PROSITE-ProRule" id="PRU00175"/>
    </source>
</evidence>
<keyword evidence="2 4" id="KW-0863">Zinc-finger</keyword>
<evidence type="ECO:0000313" key="8">
    <source>
        <dbReference type="Proteomes" id="UP000197138"/>
    </source>
</evidence>
<dbReference type="InterPro" id="IPR013083">
    <property type="entry name" value="Znf_RING/FYVE/PHD"/>
</dbReference>
<dbReference type="GeneID" id="116189501"/>
<reference evidence="8" key="1">
    <citation type="journal article" date="2017" name="Plant J.">
        <title>The pomegranate (Punica granatum L.) genome and the genomics of punicalagin biosynthesis.</title>
        <authorList>
            <person name="Qin G."/>
            <person name="Xu C."/>
            <person name="Ming R."/>
            <person name="Tang H."/>
            <person name="Guyot R."/>
            <person name="Kramer E.M."/>
            <person name="Hu Y."/>
            <person name="Yi X."/>
            <person name="Qi Y."/>
            <person name="Xu X."/>
            <person name="Gao Z."/>
            <person name="Pan H."/>
            <person name="Jian J."/>
            <person name="Tian Y."/>
            <person name="Yue Z."/>
            <person name="Xu Y."/>
        </authorList>
    </citation>
    <scope>NUCLEOTIDE SEQUENCE [LARGE SCALE GENOMIC DNA]</scope>
    <source>
        <strain evidence="8">cv. Dabenzi</strain>
    </source>
</reference>
<evidence type="ECO:0000256" key="2">
    <source>
        <dbReference type="ARBA" id="ARBA00022771"/>
    </source>
</evidence>
<dbReference type="PANTHER" id="PTHR45969:SF11">
    <property type="entry name" value="RING_U-BOX SUPERFAMILY PROTEIN"/>
    <property type="match status" value="1"/>
</dbReference>
<dbReference type="GO" id="GO:0061630">
    <property type="term" value="F:ubiquitin protein ligase activity"/>
    <property type="evidence" value="ECO:0007669"/>
    <property type="project" value="TreeGrafter"/>
</dbReference>
<evidence type="ECO:0000313" key="6">
    <source>
        <dbReference type="EMBL" id="OWM84079.1"/>
    </source>
</evidence>
<dbReference type="GO" id="GO:0016567">
    <property type="term" value="P:protein ubiquitination"/>
    <property type="evidence" value="ECO:0007669"/>
    <property type="project" value="TreeGrafter"/>
</dbReference>
<dbReference type="OrthoDB" id="8062037at2759"/>
<feature type="domain" description="RING-type" evidence="5">
    <location>
        <begin position="78"/>
        <end position="143"/>
    </location>
</feature>
<keyword evidence="1" id="KW-0479">Metal-binding</keyword>
<comment type="caution">
    <text evidence="6">The sequence shown here is derived from an EMBL/GenBank/DDBJ whole genome shotgun (WGS) entry which is preliminary data.</text>
</comment>
<dbReference type="GO" id="GO:0008270">
    <property type="term" value="F:zinc ion binding"/>
    <property type="evidence" value="ECO:0007669"/>
    <property type="project" value="UniProtKB-KW"/>
</dbReference>
<organism evidence="6 8">
    <name type="scientific">Punica granatum</name>
    <name type="common">Pomegranate</name>
    <dbReference type="NCBI Taxonomy" id="22663"/>
    <lineage>
        <taxon>Eukaryota</taxon>
        <taxon>Viridiplantae</taxon>
        <taxon>Streptophyta</taxon>
        <taxon>Embryophyta</taxon>
        <taxon>Tracheophyta</taxon>
        <taxon>Spermatophyta</taxon>
        <taxon>Magnoliopsida</taxon>
        <taxon>eudicotyledons</taxon>
        <taxon>Gunneridae</taxon>
        <taxon>Pentapetalae</taxon>
        <taxon>rosids</taxon>
        <taxon>malvids</taxon>
        <taxon>Myrtales</taxon>
        <taxon>Lythraceae</taxon>
        <taxon>Punica</taxon>
    </lineage>
</organism>
<evidence type="ECO:0000313" key="7">
    <source>
        <dbReference type="EMBL" id="PKI76016.1"/>
    </source>
</evidence>
<sequence length="180" mass="20397">MEDSSSCFLLYKAALVFAIIRWALSWASKLRSRSQSPPSPAPSASKVSARRIRQNLALTNYGDIMVRHGHGRPGCETCAVCLSLLGEADEVRELRNCSHVFHRECIDRWVDHDRPDDLDLGRDCDDGDDDENSSNHRSCPLCRAPLLAPSQWVDRWAQPDPEPSWAVERILYLFGDDLLY</sequence>
<keyword evidence="9" id="KW-1185">Reference proteome</keyword>
<reference evidence="7 9" key="3">
    <citation type="submission" date="2017-11" db="EMBL/GenBank/DDBJ databases">
        <title>De-novo sequencing of pomegranate (Punica granatum L.) genome.</title>
        <authorList>
            <person name="Akparov Z."/>
            <person name="Amiraslanov A."/>
            <person name="Hajiyeva S."/>
            <person name="Abbasov M."/>
            <person name="Kaur K."/>
            <person name="Hamwieh A."/>
            <person name="Solovyev V."/>
            <person name="Salamov A."/>
            <person name="Braich B."/>
            <person name="Kosarev P."/>
            <person name="Mahmoud A."/>
            <person name="Hajiyev E."/>
            <person name="Babayeva S."/>
            <person name="Izzatullayeva V."/>
            <person name="Mammadov A."/>
            <person name="Mammadov A."/>
            <person name="Sharifova S."/>
            <person name="Ojaghi J."/>
            <person name="Eynullazada K."/>
            <person name="Bayramov B."/>
            <person name="Abdulazimova A."/>
            <person name="Shahmuradov I."/>
        </authorList>
    </citation>
    <scope>NUCLEOTIDE SEQUENCE [LARGE SCALE GENOMIC DNA]</scope>
    <source>
        <strain evidence="7">AG2017</strain>
        <strain evidence="9">cv. AG2017</strain>
        <tissue evidence="7">Leaf</tissue>
    </source>
</reference>
<dbReference type="Proteomes" id="UP000197138">
    <property type="component" value="Unassembled WGS sequence"/>
</dbReference>
<dbReference type="Proteomes" id="UP000233551">
    <property type="component" value="Unassembled WGS sequence"/>
</dbReference>
<dbReference type="EMBL" id="PGOL01000132">
    <property type="protein sequence ID" value="PKI76016.1"/>
    <property type="molecule type" value="Genomic_DNA"/>
</dbReference>
<dbReference type="AlphaFoldDB" id="A0A218XHB7"/>
<evidence type="ECO:0000256" key="1">
    <source>
        <dbReference type="ARBA" id="ARBA00022723"/>
    </source>
</evidence>
<evidence type="ECO:0000256" key="3">
    <source>
        <dbReference type="ARBA" id="ARBA00022833"/>
    </source>
</evidence>
<dbReference type="EMBL" id="MTKT01001802">
    <property type="protein sequence ID" value="OWM84079.1"/>
    <property type="molecule type" value="Genomic_DNA"/>
</dbReference>
<dbReference type="Pfam" id="PF13639">
    <property type="entry name" value="zf-RING_2"/>
    <property type="match status" value="1"/>
</dbReference>
<dbReference type="PANTHER" id="PTHR45969">
    <property type="entry name" value="RING ZINC FINGER PROTEIN-RELATED"/>
    <property type="match status" value="1"/>
</dbReference>
<dbReference type="InterPro" id="IPR001841">
    <property type="entry name" value="Znf_RING"/>
</dbReference>
<dbReference type="SUPFAM" id="SSF57850">
    <property type="entry name" value="RING/U-box"/>
    <property type="match status" value="1"/>
</dbReference>
<evidence type="ECO:0000313" key="9">
    <source>
        <dbReference type="Proteomes" id="UP000233551"/>
    </source>
</evidence>
<accession>A0A218XHB7</accession>
<evidence type="ECO:0000259" key="5">
    <source>
        <dbReference type="PROSITE" id="PS50089"/>
    </source>
</evidence>
<dbReference type="SMART" id="SM00184">
    <property type="entry name" value="RING"/>
    <property type="match status" value="1"/>
</dbReference>
<dbReference type="STRING" id="22663.A0A218XHB7"/>
<gene>
    <name evidence="6" type="ORF">CDL15_Pgr009326</name>
    <name evidence="7" type="ORF">CRG98_003566</name>
</gene>
<name>A0A218XHB7_PUNGR</name>